<evidence type="ECO:0000313" key="1">
    <source>
        <dbReference type="EMBL" id="GFR39741.1"/>
    </source>
</evidence>
<dbReference type="AlphaFoldDB" id="A0AAD3HGI4"/>
<evidence type="ECO:0000313" key="2">
    <source>
        <dbReference type="Proteomes" id="UP001054857"/>
    </source>
</evidence>
<feature type="non-terminal residue" evidence="1">
    <location>
        <position position="146"/>
    </location>
</feature>
<comment type="caution">
    <text evidence="1">The sequence shown here is derived from an EMBL/GenBank/DDBJ whole genome shotgun (WGS) entry which is preliminary data.</text>
</comment>
<accession>A0AAD3HGI4</accession>
<organism evidence="1 2">
    <name type="scientific">Astrephomene gubernaculifera</name>
    <dbReference type="NCBI Taxonomy" id="47775"/>
    <lineage>
        <taxon>Eukaryota</taxon>
        <taxon>Viridiplantae</taxon>
        <taxon>Chlorophyta</taxon>
        <taxon>core chlorophytes</taxon>
        <taxon>Chlorophyceae</taxon>
        <taxon>CS clade</taxon>
        <taxon>Chlamydomonadales</taxon>
        <taxon>Astrephomenaceae</taxon>
        <taxon>Astrephomene</taxon>
    </lineage>
</organism>
<sequence>RSSALAAGLGWNAPLGGSVLAQQLLQLGELHARVTDPSLSQVLAAVVPQLYRALSGLGLHEGPVARGLLQGSRCVWVGNGFAHAGRVAFKGSLDLSPYLYVMPAELAPFKDLLLSYGAADGFSAVQYCSVLQDMASRVRSRFLRSS</sequence>
<protein>
    <submittedName>
        <fullName evidence="1">Uncharacterized protein</fullName>
    </submittedName>
</protein>
<dbReference type="PANTHER" id="PTHR15600:SF42">
    <property type="entry name" value="SACSIN"/>
    <property type="match status" value="1"/>
</dbReference>
<dbReference type="GO" id="GO:0030544">
    <property type="term" value="F:Hsp70 protein binding"/>
    <property type="evidence" value="ECO:0007669"/>
    <property type="project" value="TreeGrafter"/>
</dbReference>
<reference evidence="1 2" key="1">
    <citation type="journal article" date="2021" name="Sci. Rep.">
        <title>Genome sequencing of the multicellular alga Astrephomene provides insights into convergent evolution of germ-soma differentiation.</title>
        <authorList>
            <person name="Yamashita S."/>
            <person name="Yamamoto K."/>
            <person name="Matsuzaki R."/>
            <person name="Suzuki S."/>
            <person name="Yamaguchi H."/>
            <person name="Hirooka S."/>
            <person name="Minakuchi Y."/>
            <person name="Miyagishima S."/>
            <person name="Kawachi M."/>
            <person name="Toyoda A."/>
            <person name="Nozaki H."/>
        </authorList>
    </citation>
    <scope>NUCLEOTIDE SEQUENCE [LARGE SCALE GENOMIC DNA]</scope>
    <source>
        <strain evidence="1 2">NIES-4017</strain>
    </source>
</reference>
<name>A0AAD3HGI4_9CHLO</name>
<proteinExistence type="predicted"/>
<dbReference type="InterPro" id="IPR052972">
    <property type="entry name" value="Sacsin_chaperone_reg"/>
</dbReference>
<gene>
    <name evidence="1" type="ORF">Agub_g223</name>
</gene>
<dbReference type="Proteomes" id="UP001054857">
    <property type="component" value="Unassembled WGS sequence"/>
</dbReference>
<keyword evidence="2" id="KW-1185">Reference proteome</keyword>
<dbReference type="PANTHER" id="PTHR15600">
    <property type="entry name" value="SACSIN"/>
    <property type="match status" value="1"/>
</dbReference>
<dbReference type="EMBL" id="BMAR01000001">
    <property type="protein sequence ID" value="GFR39741.1"/>
    <property type="molecule type" value="Genomic_DNA"/>
</dbReference>